<gene>
    <name evidence="2" type="ORF">AVDCRST_MAG90-2342</name>
</gene>
<evidence type="ECO:0000256" key="1">
    <source>
        <dbReference type="SAM" id="MobiDB-lite"/>
    </source>
</evidence>
<sequence length="78" mass="8408">VEEPGREDQTDGQPAEHGSGVKLHGWGRSADRCGISQPGRRRNEGPAVGACRQRLVLEHCRDDLSCHSSESPGGTRSM</sequence>
<protein>
    <submittedName>
        <fullName evidence="2">Uncharacterized protein</fullName>
    </submittedName>
</protein>
<accession>A0A6J4M892</accession>
<name>A0A6J4M892_9HYPH</name>
<feature type="non-terminal residue" evidence="2">
    <location>
        <position position="1"/>
    </location>
</feature>
<dbReference type="EMBL" id="CADCUC010000460">
    <property type="protein sequence ID" value="CAA9348508.1"/>
    <property type="molecule type" value="Genomic_DNA"/>
</dbReference>
<proteinExistence type="predicted"/>
<feature type="region of interest" description="Disordered" evidence="1">
    <location>
        <begin position="1"/>
        <end position="48"/>
    </location>
</feature>
<dbReference type="AlphaFoldDB" id="A0A6J4M892"/>
<reference evidence="2" key="1">
    <citation type="submission" date="2020-02" db="EMBL/GenBank/DDBJ databases">
        <authorList>
            <person name="Meier V. D."/>
        </authorList>
    </citation>
    <scope>NUCLEOTIDE SEQUENCE</scope>
    <source>
        <strain evidence="2">AVDCRST_MAG90</strain>
    </source>
</reference>
<organism evidence="2">
    <name type="scientific">uncultured Microvirga sp</name>
    <dbReference type="NCBI Taxonomy" id="412392"/>
    <lineage>
        <taxon>Bacteria</taxon>
        <taxon>Pseudomonadati</taxon>
        <taxon>Pseudomonadota</taxon>
        <taxon>Alphaproteobacteria</taxon>
        <taxon>Hyphomicrobiales</taxon>
        <taxon>Methylobacteriaceae</taxon>
        <taxon>Microvirga</taxon>
        <taxon>environmental samples</taxon>
    </lineage>
</organism>
<feature type="non-terminal residue" evidence="2">
    <location>
        <position position="78"/>
    </location>
</feature>
<evidence type="ECO:0000313" key="2">
    <source>
        <dbReference type="EMBL" id="CAA9348508.1"/>
    </source>
</evidence>